<sequence length="200" mass="23502">MKGTKLRQFPQGGLASVRDEWSSEGFECESFSDSFGLPNKERLALKYSSLMDIMEERMKREECILSTSPHKKVVNAIRYAKAVNSTLESSLEKTLDMLHREFKQEFLRIVDVERKVCEEYPTLGRYAQTVLTGATNRQFQRRLSKMMATRKRTEEFEQTRLRFSLPRLSLDETSRRKKLFFFSHPHPTKKHSDIVYLPPI</sequence>
<accession>A0AAD9QX34</accession>
<dbReference type="AlphaFoldDB" id="A0AAD9QX34"/>
<comment type="caution">
    <text evidence="1">The sequence shown here is derived from an EMBL/GenBank/DDBJ whole genome shotgun (WGS) entry which is preliminary data.</text>
</comment>
<keyword evidence="2" id="KW-1185">Reference proteome</keyword>
<evidence type="ECO:0000313" key="2">
    <source>
        <dbReference type="Proteomes" id="UP001249851"/>
    </source>
</evidence>
<evidence type="ECO:0000313" key="1">
    <source>
        <dbReference type="EMBL" id="KAK2569036.1"/>
    </source>
</evidence>
<reference evidence="1" key="1">
    <citation type="journal article" date="2023" name="G3 (Bethesda)">
        <title>Whole genome assembly and annotation of the endangered Caribbean coral Acropora cervicornis.</title>
        <authorList>
            <person name="Selwyn J.D."/>
            <person name="Vollmer S.V."/>
        </authorList>
    </citation>
    <scope>NUCLEOTIDE SEQUENCE</scope>
    <source>
        <strain evidence="1">K2</strain>
    </source>
</reference>
<name>A0AAD9QX34_ACRCE</name>
<dbReference type="EMBL" id="JARQWQ010000010">
    <property type="protein sequence ID" value="KAK2569036.1"/>
    <property type="molecule type" value="Genomic_DNA"/>
</dbReference>
<reference evidence="1" key="2">
    <citation type="journal article" date="2023" name="Science">
        <title>Genomic signatures of disease resistance in endangered staghorn corals.</title>
        <authorList>
            <person name="Vollmer S.V."/>
            <person name="Selwyn J.D."/>
            <person name="Despard B.A."/>
            <person name="Roesel C.L."/>
        </authorList>
    </citation>
    <scope>NUCLEOTIDE SEQUENCE</scope>
    <source>
        <strain evidence="1">K2</strain>
    </source>
</reference>
<dbReference type="Proteomes" id="UP001249851">
    <property type="component" value="Unassembled WGS sequence"/>
</dbReference>
<protein>
    <submittedName>
        <fullName evidence="1">Uncharacterized protein</fullName>
    </submittedName>
</protein>
<organism evidence="1 2">
    <name type="scientific">Acropora cervicornis</name>
    <name type="common">Staghorn coral</name>
    <dbReference type="NCBI Taxonomy" id="6130"/>
    <lineage>
        <taxon>Eukaryota</taxon>
        <taxon>Metazoa</taxon>
        <taxon>Cnidaria</taxon>
        <taxon>Anthozoa</taxon>
        <taxon>Hexacorallia</taxon>
        <taxon>Scleractinia</taxon>
        <taxon>Astrocoeniina</taxon>
        <taxon>Acroporidae</taxon>
        <taxon>Acropora</taxon>
    </lineage>
</organism>
<gene>
    <name evidence="1" type="ORF">P5673_005916</name>
</gene>
<proteinExistence type="predicted"/>